<dbReference type="RefSeq" id="WP_072304014.1">
    <property type="nucleotide sequence ID" value="NZ_FPIY01000003.1"/>
</dbReference>
<keyword evidence="1" id="KW-0175">Coiled coil</keyword>
<protein>
    <submittedName>
        <fullName evidence="4">Uncharacterized protein</fullName>
    </submittedName>
</protein>
<gene>
    <name evidence="4" type="ORF">SAMN05660313_02379</name>
</gene>
<dbReference type="STRING" id="76595.SAMN05660313_02379"/>
<keyword evidence="2" id="KW-0472">Membrane</keyword>
<dbReference type="AlphaFoldDB" id="A0A1K1Q6I6"/>
<feature type="transmembrane region" description="Helical" evidence="2">
    <location>
        <begin position="423"/>
        <end position="442"/>
    </location>
</feature>
<dbReference type="PROSITE" id="PS51257">
    <property type="entry name" value="PROKAR_LIPOPROTEIN"/>
    <property type="match status" value="1"/>
</dbReference>
<dbReference type="OrthoDB" id="943406at2"/>
<sequence>MGKFFVFIVVLLFFSCTSKQNATTPSTASKLDSVSFYLNKAANSKLKPIKKIEIVNKAYNLVKFTNDELYNTVLTQKTHTHLLLQQYDSLLFYSKLFINHSKYTKNKTNLGYIHYLKAYYFYTIANNIDSAFVNYNLSKNQYKAVNDSSWIAKNLISISNIQKNKSDFFGSKETITEALQYLIPDKDSITVAHAYNSLATNHRKLLNFNDAELYYKKAINLTTNPNSALTYKNNLAASYISAKKYTKAITLLTEVYENDLTQNDKKQAARVLDNLAYAKWLNGSTHNIEADLLNALLQRTKHKDLKGKIASYTHLGEFYLAENPKKASSYLDSVITLSKVVKNPKAEKDALSFLIKVHPKNINYRDRYLFIQDSLYKNDLKVKTQFAKYKYDDALKEESILRLEKEKAQKELELTQQRAQKQGYSIGVMVLLLGLGFLFYFYTQRSKRLKQQNKLDKLQATLETEAQLSRKLHDDFGAKINHAMVLVQSNTDTSKILDSLEDLYKQSRDFSREINDVDTSENYKDHLYGMLQQNKPQSTKLIITGGKDIDWSAVNNINKTVLYKVLRELIINTKKHSKATAIKINFNQTAKILEVICSDNGIGAEKNALNTKNGLLNTEKRIKAINGTIIFETDKHKGFKTLIKIPN</sequence>
<dbReference type="InterPro" id="IPR011990">
    <property type="entry name" value="TPR-like_helical_dom_sf"/>
</dbReference>
<keyword evidence="5" id="KW-1185">Reference proteome</keyword>
<evidence type="ECO:0000256" key="1">
    <source>
        <dbReference type="SAM" id="Coils"/>
    </source>
</evidence>
<dbReference type="SUPFAM" id="SSF48452">
    <property type="entry name" value="TPR-like"/>
    <property type="match status" value="1"/>
</dbReference>
<feature type="signal peptide" evidence="3">
    <location>
        <begin position="1"/>
        <end position="22"/>
    </location>
</feature>
<dbReference type="Gene3D" id="3.30.565.10">
    <property type="entry name" value="Histidine kinase-like ATPase, C-terminal domain"/>
    <property type="match status" value="1"/>
</dbReference>
<evidence type="ECO:0000313" key="5">
    <source>
        <dbReference type="Proteomes" id="UP000183257"/>
    </source>
</evidence>
<keyword evidence="2" id="KW-1133">Transmembrane helix</keyword>
<evidence type="ECO:0000313" key="4">
    <source>
        <dbReference type="EMBL" id="SFW55333.1"/>
    </source>
</evidence>
<feature type="chain" id="PRO_5012046499" evidence="3">
    <location>
        <begin position="23"/>
        <end position="647"/>
    </location>
</feature>
<organism evidence="4 5">
    <name type="scientific">Cellulophaga fucicola</name>
    <dbReference type="NCBI Taxonomy" id="76595"/>
    <lineage>
        <taxon>Bacteria</taxon>
        <taxon>Pseudomonadati</taxon>
        <taxon>Bacteroidota</taxon>
        <taxon>Flavobacteriia</taxon>
        <taxon>Flavobacteriales</taxon>
        <taxon>Flavobacteriaceae</taxon>
        <taxon>Cellulophaga</taxon>
    </lineage>
</organism>
<dbReference type="EMBL" id="FPIY01000003">
    <property type="protein sequence ID" value="SFW55333.1"/>
    <property type="molecule type" value="Genomic_DNA"/>
</dbReference>
<dbReference type="SUPFAM" id="SSF55874">
    <property type="entry name" value="ATPase domain of HSP90 chaperone/DNA topoisomerase II/histidine kinase"/>
    <property type="match status" value="1"/>
</dbReference>
<reference evidence="5" key="1">
    <citation type="submission" date="2016-11" db="EMBL/GenBank/DDBJ databases">
        <authorList>
            <person name="Varghese N."/>
            <person name="Submissions S."/>
        </authorList>
    </citation>
    <scope>NUCLEOTIDE SEQUENCE [LARGE SCALE GENOMIC DNA]</scope>
    <source>
        <strain evidence="5">DSM 24786</strain>
    </source>
</reference>
<dbReference type="Proteomes" id="UP000183257">
    <property type="component" value="Unassembled WGS sequence"/>
</dbReference>
<proteinExistence type="predicted"/>
<dbReference type="Gene3D" id="1.25.40.10">
    <property type="entry name" value="Tetratricopeptide repeat domain"/>
    <property type="match status" value="2"/>
</dbReference>
<dbReference type="InterPro" id="IPR036890">
    <property type="entry name" value="HATPase_C_sf"/>
</dbReference>
<keyword evidence="2" id="KW-0812">Transmembrane</keyword>
<evidence type="ECO:0000256" key="2">
    <source>
        <dbReference type="SAM" id="Phobius"/>
    </source>
</evidence>
<feature type="coiled-coil region" evidence="1">
    <location>
        <begin position="391"/>
        <end position="420"/>
    </location>
</feature>
<evidence type="ECO:0000256" key="3">
    <source>
        <dbReference type="SAM" id="SignalP"/>
    </source>
</evidence>
<keyword evidence="3" id="KW-0732">Signal</keyword>
<name>A0A1K1Q6I6_9FLAO</name>
<accession>A0A1K1Q6I6</accession>